<dbReference type="PANTHER" id="PTHR14890">
    <property type="entry name" value="FANCONI ANEMIA CORE COMPLEX-ASSOCIATED PROTEIN 100"/>
    <property type="match status" value="1"/>
</dbReference>
<comment type="caution">
    <text evidence="1">The sequence shown here is derived from an EMBL/GenBank/DDBJ whole genome shotgun (WGS) entry which is preliminary data.</text>
</comment>
<name>A0A9W9Y7X7_9CNID</name>
<dbReference type="Proteomes" id="UP001163046">
    <property type="component" value="Unassembled WGS sequence"/>
</dbReference>
<evidence type="ECO:0000313" key="1">
    <source>
        <dbReference type="EMBL" id="KAJ7321765.1"/>
    </source>
</evidence>
<evidence type="ECO:0000313" key="2">
    <source>
        <dbReference type="Proteomes" id="UP001163046"/>
    </source>
</evidence>
<accession>A0A9W9Y7X7</accession>
<dbReference type="InterPro" id="IPR029251">
    <property type="entry name" value="Faap100"/>
</dbReference>
<protein>
    <submittedName>
        <fullName evidence="1">Uncharacterized protein</fullName>
    </submittedName>
</protein>
<organism evidence="1 2">
    <name type="scientific">Desmophyllum pertusum</name>
    <dbReference type="NCBI Taxonomy" id="174260"/>
    <lineage>
        <taxon>Eukaryota</taxon>
        <taxon>Metazoa</taxon>
        <taxon>Cnidaria</taxon>
        <taxon>Anthozoa</taxon>
        <taxon>Hexacorallia</taxon>
        <taxon>Scleractinia</taxon>
        <taxon>Caryophylliina</taxon>
        <taxon>Caryophylliidae</taxon>
        <taxon>Desmophyllum</taxon>
    </lineage>
</organism>
<sequence>MMCIDTGSAVLFQPGLRTFMTIGDKVVCCTASDQGYVLSMFCPVTPKIDEVTLGYAPLPVFKMKVEVPSVITSLRESQRNCYWNSTPLLCCVQPDNSASCSSSCTVIERCLFNKLFNSEASLLDSPVFIFGGEDGKILFWPVNSFALTRASSGTLGGKQSFTPRLLYHLEQTVSAIYTANLQDGSSGVGCASKSGRSDQRKKESSGYCNALVFVGDRDKIVIASERKSLSHKPEESAAINFTGHTILGPVLCSCLSNTGDTLIHSTGKEIFVTKLSINGEMDSTNSALVSLSTCTLPLLSTVSMQVSNVCTVCCVDKKSKIGGTKTQVYALTVNGKLLQFILPELQDGEVPIDSNVSPQMAGEEVKNYLREIETQSTELAKINASIETEDRILKELNMVIHTACQLAEGVRVSGLLATPEQDTLPLSCTFTPTVVCYDSSGNSSVFLHCKVVNQGSLLLTSSWSVMVHVQGKEPWLCRDTGESHTISRSIPLKTFDPGSFLEIDIPLCKSFCSSFHIVAEVHLYCNLNSLLADLRSESESGHKMPVEDVVLPISRQVFDVLHFVRPNQMGSHIPVQNHTVPGSKEELLQTLDKLNLQTQHAVNKEGLFGHGGAKNAQESLQFGSYSVFFHVSQDAVSFMKTSIQNKLAQNATQTLTPQATVLHFIFMDSSISHEQIDAEYSGLNLLTVNGSYASIHVKPATGRTCTTSADGPPLEVALHCSSIPLLCRLHEAVLTRLKPVITREISKSQMRAYDLQKATEKLQALQEKIMWLEDVTSTGRSPRQDRLQRSDFTLKLWTLYEELRRVVLLI</sequence>
<dbReference type="PANTHER" id="PTHR14890:SF1">
    <property type="entry name" value="FANCONI ANEMIA CORE COMPLEX-ASSOCIATED PROTEIN 100"/>
    <property type="match status" value="1"/>
</dbReference>
<dbReference type="GO" id="GO:0005654">
    <property type="term" value="C:nucleoplasm"/>
    <property type="evidence" value="ECO:0007669"/>
    <property type="project" value="TreeGrafter"/>
</dbReference>
<gene>
    <name evidence="1" type="ORF">OS493_033873</name>
</gene>
<dbReference type="GO" id="GO:0043240">
    <property type="term" value="C:Fanconi anaemia nuclear complex"/>
    <property type="evidence" value="ECO:0007669"/>
    <property type="project" value="InterPro"/>
</dbReference>
<dbReference type="GO" id="GO:0036297">
    <property type="term" value="P:interstrand cross-link repair"/>
    <property type="evidence" value="ECO:0007669"/>
    <property type="project" value="InterPro"/>
</dbReference>
<dbReference type="Pfam" id="PF15146">
    <property type="entry name" value="FANCAA"/>
    <property type="match status" value="1"/>
</dbReference>
<dbReference type="EMBL" id="MU827823">
    <property type="protein sequence ID" value="KAJ7321765.1"/>
    <property type="molecule type" value="Genomic_DNA"/>
</dbReference>
<reference evidence="1" key="1">
    <citation type="submission" date="2023-01" db="EMBL/GenBank/DDBJ databases">
        <title>Genome assembly of the deep-sea coral Lophelia pertusa.</title>
        <authorList>
            <person name="Herrera S."/>
            <person name="Cordes E."/>
        </authorList>
    </citation>
    <scope>NUCLEOTIDE SEQUENCE</scope>
    <source>
        <strain evidence="1">USNM1676648</strain>
        <tissue evidence="1">Polyp</tissue>
    </source>
</reference>
<dbReference type="AlphaFoldDB" id="A0A9W9Y7X7"/>
<proteinExistence type="predicted"/>
<keyword evidence="2" id="KW-1185">Reference proteome</keyword>
<dbReference type="OrthoDB" id="6495021at2759"/>